<dbReference type="Pfam" id="PF00126">
    <property type="entry name" value="HTH_1"/>
    <property type="match status" value="1"/>
</dbReference>
<evidence type="ECO:0000256" key="4">
    <source>
        <dbReference type="ARBA" id="ARBA00023163"/>
    </source>
</evidence>
<protein>
    <submittedName>
        <fullName evidence="6">LysR family transcriptional regulator</fullName>
    </submittedName>
</protein>
<dbReference type="PROSITE" id="PS50931">
    <property type="entry name" value="HTH_LYSR"/>
    <property type="match status" value="1"/>
</dbReference>
<dbReference type="InterPro" id="IPR036390">
    <property type="entry name" value="WH_DNA-bd_sf"/>
</dbReference>
<gene>
    <name evidence="6" type="ORF">GTZ99_05205</name>
</gene>
<organism evidence="6 7">
    <name type="scientific">Novosphingobium ovatum</name>
    <dbReference type="NCBI Taxonomy" id="1908523"/>
    <lineage>
        <taxon>Bacteria</taxon>
        <taxon>Pseudomonadati</taxon>
        <taxon>Pseudomonadota</taxon>
        <taxon>Alphaproteobacteria</taxon>
        <taxon>Sphingomonadales</taxon>
        <taxon>Sphingomonadaceae</taxon>
        <taxon>Novosphingobium</taxon>
    </lineage>
</organism>
<dbReference type="EMBL" id="JAAAPO010000002">
    <property type="protein sequence ID" value="NBC35950.1"/>
    <property type="molecule type" value="Genomic_DNA"/>
</dbReference>
<name>A0ABW9XBN9_9SPHN</name>
<dbReference type="PRINTS" id="PR00039">
    <property type="entry name" value="HTHLYSR"/>
</dbReference>
<dbReference type="PANTHER" id="PTHR30118:SF6">
    <property type="entry name" value="HTH-TYPE TRANSCRIPTIONAL REGULATOR LEUO"/>
    <property type="match status" value="1"/>
</dbReference>
<sequence length="303" mass="33729">MRFKNLDLNLLVVFDALMETRSVTRTAERLSLTQPAVSAALRRLRASFGDEMLVLVGKRMHPTPFAEALYPQIQRSLQSVELAIATPAGFDPAISTRRFRINASDYVMVAVLVGLAERLRVAAPQVQLEVVLPTERNAEALDGGRIDLLVTPEPLLAPWHPSEFLYEEEQVVVGWAGNPLFTRGLSADDFFAAGHVGVALGPARSATFADTQLARMGRPRRIEIEVGSFASVPWFLQNTPRLAVLHKRLVQAMLPQFDIAFAPMPFPFPRLREMVQFHESRREDAGLLWLREQLRLAANAAVG</sequence>
<evidence type="ECO:0000256" key="3">
    <source>
        <dbReference type="ARBA" id="ARBA00023125"/>
    </source>
</evidence>
<keyword evidence="3" id="KW-0238">DNA-binding</keyword>
<comment type="caution">
    <text evidence="6">The sequence shown here is derived from an EMBL/GenBank/DDBJ whole genome shotgun (WGS) entry which is preliminary data.</text>
</comment>
<dbReference type="SUPFAM" id="SSF46785">
    <property type="entry name" value="Winged helix' DNA-binding domain"/>
    <property type="match status" value="1"/>
</dbReference>
<dbReference type="InterPro" id="IPR036388">
    <property type="entry name" value="WH-like_DNA-bd_sf"/>
</dbReference>
<dbReference type="RefSeq" id="WP_161717231.1">
    <property type="nucleotide sequence ID" value="NZ_JAAAPO010000002.1"/>
</dbReference>
<evidence type="ECO:0000256" key="2">
    <source>
        <dbReference type="ARBA" id="ARBA00023015"/>
    </source>
</evidence>
<comment type="similarity">
    <text evidence="1">Belongs to the LysR transcriptional regulatory family.</text>
</comment>
<keyword evidence="2" id="KW-0805">Transcription regulation</keyword>
<keyword evidence="4" id="KW-0804">Transcription</keyword>
<dbReference type="SUPFAM" id="SSF53850">
    <property type="entry name" value="Periplasmic binding protein-like II"/>
    <property type="match status" value="1"/>
</dbReference>
<keyword evidence="7" id="KW-1185">Reference proteome</keyword>
<dbReference type="Pfam" id="PF03466">
    <property type="entry name" value="LysR_substrate"/>
    <property type="match status" value="1"/>
</dbReference>
<evidence type="ECO:0000259" key="5">
    <source>
        <dbReference type="PROSITE" id="PS50931"/>
    </source>
</evidence>
<evidence type="ECO:0000313" key="7">
    <source>
        <dbReference type="Proteomes" id="UP000753724"/>
    </source>
</evidence>
<dbReference type="Gene3D" id="1.10.10.10">
    <property type="entry name" value="Winged helix-like DNA-binding domain superfamily/Winged helix DNA-binding domain"/>
    <property type="match status" value="1"/>
</dbReference>
<dbReference type="PANTHER" id="PTHR30118">
    <property type="entry name" value="HTH-TYPE TRANSCRIPTIONAL REGULATOR LEUO-RELATED"/>
    <property type="match status" value="1"/>
</dbReference>
<accession>A0ABW9XBN9</accession>
<dbReference type="InterPro" id="IPR005119">
    <property type="entry name" value="LysR_subst-bd"/>
</dbReference>
<feature type="domain" description="HTH lysR-type" evidence="5">
    <location>
        <begin position="6"/>
        <end position="63"/>
    </location>
</feature>
<dbReference type="InterPro" id="IPR050389">
    <property type="entry name" value="LysR-type_TF"/>
</dbReference>
<evidence type="ECO:0000313" key="6">
    <source>
        <dbReference type="EMBL" id="NBC35950.1"/>
    </source>
</evidence>
<reference evidence="7" key="1">
    <citation type="submission" date="2020-01" db="EMBL/GenBank/DDBJ databases">
        <title>Sphingomonas sp. strain CSW-10.</title>
        <authorList>
            <person name="Chen W.-M."/>
        </authorList>
    </citation>
    <scope>NUCLEOTIDE SEQUENCE [LARGE SCALE GENOMIC DNA]</scope>
    <source>
        <strain evidence="7">FSY-8</strain>
    </source>
</reference>
<dbReference type="Proteomes" id="UP000753724">
    <property type="component" value="Unassembled WGS sequence"/>
</dbReference>
<dbReference type="Gene3D" id="3.40.190.10">
    <property type="entry name" value="Periplasmic binding protein-like II"/>
    <property type="match status" value="2"/>
</dbReference>
<evidence type="ECO:0000256" key="1">
    <source>
        <dbReference type="ARBA" id="ARBA00009437"/>
    </source>
</evidence>
<dbReference type="InterPro" id="IPR000847">
    <property type="entry name" value="LysR_HTH_N"/>
</dbReference>
<proteinExistence type="inferred from homology"/>